<dbReference type="PANTHER" id="PTHR22931">
    <property type="entry name" value="PHOSPHOENOLPYRUVATE DIKINASE-RELATED"/>
    <property type="match status" value="1"/>
</dbReference>
<dbReference type="InterPro" id="IPR002192">
    <property type="entry name" value="PPDK_AMP/ATP-bd"/>
</dbReference>
<feature type="binding site" evidence="14">
    <location>
        <position position="751"/>
    </location>
    <ligand>
        <name>Mg(2+)</name>
        <dbReference type="ChEBI" id="CHEBI:18420"/>
    </ligand>
</feature>
<feature type="binding site" evidence="13">
    <location>
        <position position="560"/>
    </location>
    <ligand>
        <name>substrate</name>
    </ligand>
</feature>
<keyword evidence="7" id="KW-0547">Nucleotide-binding</keyword>
<evidence type="ECO:0000256" key="7">
    <source>
        <dbReference type="ARBA" id="ARBA00022741"/>
    </source>
</evidence>
<dbReference type="InterPro" id="IPR015813">
    <property type="entry name" value="Pyrv/PenolPyrv_kinase-like_dom"/>
</dbReference>
<dbReference type="GO" id="GO:0005524">
    <property type="term" value="F:ATP binding"/>
    <property type="evidence" value="ECO:0007669"/>
    <property type="project" value="UniProtKB-UniRule"/>
</dbReference>
<gene>
    <name evidence="18" type="primary">ppdK</name>
    <name evidence="18" type="ORF">Pmgp_01565</name>
</gene>
<evidence type="ECO:0000256" key="4">
    <source>
        <dbReference type="ARBA" id="ARBA00020138"/>
    </source>
</evidence>
<sequence>MAGKKYVYLFEEGNAKMRDLLGGKGANLAEMTKIGLPVPPGVIITTEACKDFTAAGQKFPEGMEDQVREKIAVLENKLGRKFGAQTSPLLVSVRSGAPVSMPGMMDTVLNLGLNDQTVEALISESGNERFALDCYRRFINMFGDVVMGVEHSKFERVLDRQKEKAQVRYDNQLSAAEWREVIADYKKMIRRETGKTFPQDPLEQLFMAIYAVFNSWNNDRAAVYRRINKIPDDLGTAVNIQAMVFGNMGDNSGTGVAFTRNPSTGEKELYGEYLINAQGEDVVAGIRTPQPIASLAREMPEIFKQFKELCGQLEKHYRDMQDIEFTIERGKLWMLQTRNGKRGVQAAIKVAVDMVNEGLITKEEAVLRVEPGQLDHLLHRRIDPDAKLDIIARGLPASPGAASGKVVFDADLAERLGQEGKKLILVRTETTPDDIHGILNAQGILTSRGGMTSHAAVVARGMGKPCVSGCEALQIDYEHEEFRIGNLVVKQGDIISIDGSTGNVILGTVPMIDPELSPEFQKLLEWADQIRSLGVRANADTPQDAAKAREFGAAGIGLTRTEHMFMAQDRLPIVQEMILAASLRERQAALDKLLPVQQGDFYGILQAMDGFPVTIRLLDPPLHEFLPNSEELTVEITRLRLSGGDPAVIKAKEDLLRKVRSLSEFNPMLGHRGCRLGITFPEVYAMQARAIFRAAAQLVKEGFNPVPEVEIPLVIDIKELALLRELVVKVAGEVAGETGVNFHYTVGTMIEIPRAALLADEVAQEADFFSFGTNDLTQTTLGFSRDDAEGKFLRAYLDQKILSDNPFVVLDQKGVGKLMKMAVQLGRQTRPGLLVGICGEHGGEPSSIGFCHAIGIDFVSCSPFRVPIARLAAAQARVKSDPGTEKDYGTL</sequence>
<dbReference type="AlphaFoldDB" id="A0A4Y7RRT3"/>
<evidence type="ECO:0000256" key="1">
    <source>
        <dbReference type="ARBA" id="ARBA00001946"/>
    </source>
</evidence>
<keyword evidence="19" id="KW-1185">Reference proteome</keyword>
<evidence type="ECO:0000259" key="17">
    <source>
        <dbReference type="Pfam" id="PF02896"/>
    </source>
</evidence>
<evidence type="ECO:0000256" key="3">
    <source>
        <dbReference type="ARBA" id="ARBA00011994"/>
    </source>
</evidence>
<reference evidence="18 19" key="1">
    <citation type="journal article" date="2018" name="Environ. Microbiol.">
        <title>Novel energy conservation strategies and behaviour of Pelotomaculum schinkii driving syntrophic propionate catabolism.</title>
        <authorList>
            <person name="Hidalgo-Ahumada C.A.P."/>
            <person name="Nobu M.K."/>
            <person name="Narihiro T."/>
            <person name="Tamaki H."/>
            <person name="Liu W.T."/>
            <person name="Kamagata Y."/>
            <person name="Stams A.J.M."/>
            <person name="Imachi H."/>
            <person name="Sousa D.Z."/>
        </authorList>
    </citation>
    <scope>NUCLEOTIDE SEQUENCE [LARGE SCALE GENOMIC DNA]</scope>
    <source>
        <strain evidence="18 19">MGP</strain>
    </source>
</reference>
<organism evidence="18 19">
    <name type="scientific">Pelotomaculum propionicicum</name>
    <dbReference type="NCBI Taxonomy" id="258475"/>
    <lineage>
        <taxon>Bacteria</taxon>
        <taxon>Bacillati</taxon>
        <taxon>Bacillota</taxon>
        <taxon>Clostridia</taxon>
        <taxon>Eubacteriales</taxon>
        <taxon>Desulfotomaculaceae</taxon>
        <taxon>Pelotomaculum</taxon>
    </lineage>
</organism>
<feature type="binding site" evidence="13">
    <location>
        <position position="773"/>
    </location>
    <ligand>
        <name>substrate</name>
    </ligand>
</feature>
<dbReference type="NCBIfam" id="NF004531">
    <property type="entry name" value="PRK05878.1"/>
    <property type="match status" value="1"/>
</dbReference>
<keyword evidence="10 14" id="KW-0460">Magnesium</keyword>
<dbReference type="InterPro" id="IPR013815">
    <property type="entry name" value="ATP_grasp_subdomain_1"/>
</dbReference>
<dbReference type="Gene3D" id="3.20.20.60">
    <property type="entry name" value="Phosphoenolpyruvate-binding domains"/>
    <property type="match status" value="1"/>
</dbReference>
<dbReference type="InterPro" id="IPR023151">
    <property type="entry name" value="PEP_util_CS"/>
</dbReference>
<dbReference type="EC" id="2.7.9.1" evidence="3 11"/>
<dbReference type="InterPro" id="IPR018274">
    <property type="entry name" value="PEP_util_AS"/>
</dbReference>
<keyword evidence="9" id="KW-0067">ATP-binding</keyword>
<evidence type="ECO:0000256" key="2">
    <source>
        <dbReference type="ARBA" id="ARBA00007837"/>
    </source>
</evidence>
<dbReference type="OrthoDB" id="9765468at2"/>
<dbReference type="PROSITE" id="PS00370">
    <property type="entry name" value="PEP_ENZYMES_PHOS_SITE"/>
    <property type="match status" value="1"/>
</dbReference>
<dbReference type="Pfam" id="PF00391">
    <property type="entry name" value="PEP-utilizers"/>
    <property type="match status" value="1"/>
</dbReference>
<dbReference type="SUPFAM" id="SSF51621">
    <property type="entry name" value="Phosphoenolpyruvate/pyruvate domain"/>
    <property type="match status" value="1"/>
</dbReference>
<feature type="binding site" evidence="13">
    <location>
        <position position="772"/>
    </location>
    <ligand>
        <name>substrate</name>
    </ligand>
</feature>
<evidence type="ECO:0000259" key="15">
    <source>
        <dbReference type="Pfam" id="PF00391"/>
    </source>
</evidence>
<feature type="binding site" evidence="13">
    <location>
        <position position="616"/>
    </location>
    <ligand>
        <name>substrate</name>
    </ligand>
</feature>
<feature type="binding site" evidence="13">
    <location>
        <position position="751"/>
    </location>
    <ligand>
        <name>substrate</name>
    </ligand>
</feature>
<dbReference type="InterPro" id="IPR008279">
    <property type="entry name" value="PEP-util_enz_mobile_dom"/>
</dbReference>
<evidence type="ECO:0000256" key="14">
    <source>
        <dbReference type="PIRSR" id="PIRSR000853-3"/>
    </source>
</evidence>
<dbReference type="GO" id="GO:0016301">
    <property type="term" value="F:kinase activity"/>
    <property type="evidence" value="ECO:0007669"/>
    <property type="project" value="UniProtKB-UniRule"/>
</dbReference>
<dbReference type="Gene3D" id="1.10.189.10">
    <property type="entry name" value="Pyruvate Phosphate Dikinase, domain 2"/>
    <property type="match status" value="1"/>
</dbReference>
<evidence type="ECO:0000259" key="16">
    <source>
        <dbReference type="Pfam" id="PF01326"/>
    </source>
</evidence>
<dbReference type="SUPFAM" id="SSF52009">
    <property type="entry name" value="Phosphohistidine domain"/>
    <property type="match status" value="1"/>
</dbReference>
<keyword evidence="5 18" id="KW-0808">Transferase</keyword>
<keyword evidence="8 18" id="KW-0418">Kinase</keyword>
<dbReference type="Gene3D" id="1.20.80.30">
    <property type="match status" value="1"/>
</dbReference>
<evidence type="ECO:0000256" key="10">
    <source>
        <dbReference type="ARBA" id="ARBA00022842"/>
    </source>
</evidence>
<feature type="binding site" evidence="13">
    <location>
        <position position="774"/>
    </location>
    <ligand>
        <name>substrate</name>
    </ligand>
</feature>
<evidence type="ECO:0000256" key="12">
    <source>
        <dbReference type="PIRSR" id="PIRSR000853-1"/>
    </source>
</evidence>
<comment type="cofactor">
    <cofactor evidence="1 11 14">
        <name>Mg(2+)</name>
        <dbReference type="ChEBI" id="CHEBI:18420"/>
    </cofactor>
</comment>
<feature type="domain" description="Pyruvate phosphate dikinase AMP/ATP-binding" evidence="16">
    <location>
        <begin position="19"/>
        <end position="55"/>
    </location>
</feature>
<protein>
    <recommendedName>
        <fullName evidence="4 11">Pyruvate, phosphate dikinase</fullName>
        <ecNumber evidence="3 11">2.7.9.1</ecNumber>
    </recommendedName>
</protein>
<dbReference type="EMBL" id="QFFZ01000013">
    <property type="protein sequence ID" value="TEB11551.1"/>
    <property type="molecule type" value="Genomic_DNA"/>
</dbReference>
<evidence type="ECO:0000256" key="6">
    <source>
        <dbReference type="ARBA" id="ARBA00022723"/>
    </source>
</evidence>
<dbReference type="PROSITE" id="PS00742">
    <property type="entry name" value="PEP_ENZYMES_2"/>
    <property type="match status" value="1"/>
</dbReference>
<name>A0A4Y7RRT3_9FIRM</name>
<dbReference type="PANTHER" id="PTHR22931:SF9">
    <property type="entry name" value="PYRUVATE, PHOSPHATE DIKINASE 1, CHLOROPLASTIC"/>
    <property type="match status" value="1"/>
</dbReference>
<feature type="binding site" evidence="13">
    <location>
        <position position="775"/>
    </location>
    <ligand>
        <name>substrate</name>
    </ligand>
</feature>
<feature type="domain" description="PEP-utilising enzyme C-terminal" evidence="17">
    <location>
        <begin position="519"/>
        <end position="876"/>
    </location>
</feature>
<dbReference type="Pfam" id="PF02896">
    <property type="entry name" value="PEP-utilizers_C"/>
    <property type="match status" value="1"/>
</dbReference>
<evidence type="ECO:0000256" key="13">
    <source>
        <dbReference type="PIRSR" id="PIRSR000853-2"/>
    </source>
</evidence>
<dbReference type="RefSeq" id="WP_134213444.1">
    <property type="nucleotide sequence ID" value="NZ_QFFZ01000013.1"/>
</dbReference>
<evidence type="ECO:0000256" key="11">
    <source>
        <dbReference type="PIRNR" id="PIRNR000853"/>
    </source>
</evidence>
<dbReference type="Proteomes" id="UP000297597">
    <property type="component" value="Unassembled WGS sequence"/>
</dbReference>
<evidence type="ECO:0000313" key="19">
    <source>
        <dbReference type="Proteomes" id="UP000297597"/>
    </source>
</evidence>
<dbReference type="SUPFAM" id="SSF56059">
    <property type="entry name" value="Glutathione synthetase ATP-binding domain-like"/>
    <property type="match status" value="1"/>
</dbReference>
<dbReference type="Gene3D" id="3.50.30.10">
    <property type="entry name" value="Phosphohistidine domain"/>
    <property type="match status" value="1"/>
</dbReference>
<dbReference type="GO" id="GO:0046872">
    <property type="term" value="F:metal ion binding"/>
    <property type="evidence" value="ECO:0007669"/>
    <property type="project" value="UniProtKB-UniRule"/>
</dbReference>
<dbReference type="InterPro" id="IPR010121">
    <property type="entry name" value="Pyruvate_phosphate_dikinase"/>
</dbReference>
<accession>A0A4Y7RRT3</accession>
<comment type="catalytic activity">
    <reaction evidence="11">
        <text>pyruvate + phosphate + ATP = phosphoenolpyruvate + AMP + diphosphate + H(+)</text>
        <dbReference type="Rhea" id="RHEA:10756"/>
        <dbReference type="ChEBI" id="CHEBI:15361"/>
        <dbReference type="ChEBI" id="CHEBI:15378"/>
        <dbReference type="ChEBI" id="CHEBI:30616"/>
        <dbReference type="ChEBI" id="CHEBI:33019"/>
        <dbReference type="ChEBI" id="CHEBI:43474"/>
        <dbReference type="ChEBI" id="CHEBI:58702"/>
        <dbReference type="ChEBI" id="CHEBI:456215"/>
        <dbReference type="EC" id="2.7.9.1"/>
    </reaction>
</comment>
<evidence type="ECO:0000313" key="18">
    <source>
        <dbReference type="EMBL" id="TEB11551.1"/>
    </source>
</evidence>
<keyword evidence="6 14" id="KW-0479">Metal-binding</keyword>
<evidence type="ECO:0000256" key="8">
    <source>
        <dbReference type="ARBA" id="ARBA00022777"/>
    </source>
</evidence>
<proteinExistence type="inferred from homology"/>
<dbReference type="Gene3D" id="3.30.470.20">
    <property type="entry name" value="ATP-grasp fold, B domain"/>
    <property type="match status" value="1"/>
</dbReference>
<dbReference type="PIRSF" id="PIRSF000853">
    <property type="entry name" value="PPDK"/>
    <property type="match status" value="1"/>
</dbReference>
<comment type="caution">
    <text evidence="18">The sequence shown here is derived from an EMBL/GenBank/DDBJ whole genome shotgun (WGS) entry which is preliminary data.</text>
</comment>
<dbReference type="InterPro" id="IPR000121">
    <property type="entry name" value="PEP_util_C"/>
</dbReference>
<dbReference type="InterPro" id="IPR036637">
    <property type="entry name" value="Phosphohistidine_dom_sf"/>
</dbReference>
<dbReference type="GO" id="GO:0050242">
    <property type="term" value="F:pyruvate, phosphate dikinase activity"/>
    <property type="evidence" value="ECO:0007669"/>
    <property type="project" value="UniProtKB-UniRule"/>
</dbReference>
<dbReference type="Pfam" id="PF01326">
    <property type="entry name" value="PPDK_N"/>
    <property type="match status" value="3"/>
</dbReference>
<feature type="active site" description="Tele-phosphohistidine intermediate" evidence="12">
    <location>
        <position position="454"/>
    </location>
</feature>
<comment type="similarity">
    <text evidence="2 11">Belongs to the PEP-utilizing enzyme family.</text>
</comment>
<evidence type="ECO:0000256" key="9">
    <source>
        <dbReference type="ARBA" id="ARBA00022840"/>
    </source>
</evidence>
<feature type="domain" description="Pyruvate phosphate dikinase AMP/ATP-binding" evidence="16">
    <location>
        <begin position="63"/>
        <end position="293"/>
    </location>
</feature>
<evidence type="ECO:0000256" key="5">
    <source>
        <dbReference type="ARBA" id="ARBA00022679"/>
    </source>
</evidence>
<feature type="binding site" evidence="14">
    <location>
        <position position="775"/>
    </location>
    <ligand>
        <name>Mg(2+)</name>
        <dbReference type="ChEBI" id="CHEBI:18420"/>
    </ligand>
</feature>
<keyword evidence="18" id="KW-0670">Pyruvate</keyword>
<feature type="active site" description="Proton donor" evidence="12">
    <location>
        <position position="838"/>
    </location>
</feature>
<dbReference type="NCBIfam" id="TIGR01828">
    <property type="entry name" value="pyru_phos_dikin"/>
    <property type="match status" value="1"/>
</dbReference>
<dbReference type="Gene3D" id="3.30.1490.20">
    <property type="entry name" value="ATP-grasp fold, A domain"/>
    <property type="match status" value="1"/>
</dbReference>
<feature type="domain" description="PEP-utilising enzyme mobile" evidence="15">
    <location>
        <begin position="422"/>
        <end position="502"/>
    </location>
</feature>
<feature type="domain" description="Pyruvate phosphate dikinase AMP/ATP-binding" evidence="16">
    <location>
        <begin position="304"/>
        <end position="353"/>
    </location>
</feature>
<dbReference type="InterPro" id="IPR040442">
    <property type="entry name" value="Pyrv_kinase-like_dom_sf"/>
</dbReference>